<dbReference type="OrthoDB" id="19923at2759"/>
<dbReference type="PROSITE" id="PS50238">
    <property type="entry name" value="RHOGAP"/>
    <property type="match status" value="1"/>
</dbReference>
<evidence type="ECO:0000313" key="3">
    <source>
        <dbReference type="EMBL" id="KAF5346657.1"/>
    </source>
</evidence>
<dbReference type="Proteomes" id="UP000559256">
    <property type="component" value="Unassembled WGS sequence"/>
</dbReference>
<dbReference type="GO" id="GO:0005737">
    <property type="term" value="C:cytoplasm"/>
    <property type="evidence" value="ECO:0007669"/>
    <property type="project" value="TreeGrafter"/>
</dbReference>
<gene>
    <name evidence="3" type="ORF">D9758_013222</name>
</gene>
<evidence type="ECO:0000259" key="2">
    <source>
        <dbReference type="PROSITE" id="PS50238"/>
    </source>
</evidence>
<dbReference type="AlphaFoldDB" id="A0A8H5CU30"/>
<protein>
    <recommendedName>
        <fullName evidence="2">Rho-GAP domain-containing protein</fullName>
    </recommendedName>
</protein>
<comment type="caution">
    <text evidence="3">The sequence shown here is derived from an EMBL/GenBank/DDBJ whole genome shotgun (WGS) entry which is preliminary data.</text>
</comment>
<dbReference type="SUPFAM" id="SSF48350">
    <property type="entry name" value="GTPase activation domain, GAP"/>
    <property type="match status" value="1"/>
</dbReference>
<sequence>MPKSSESKKSQSFFTLPWMKKNESGSIPSWRWMARTIFQAGVDLSEGRVLTVYRVVMNASPMPSPDEVNCGLLLSLCAERQKLTLLFVLAIEANYTIVFFAAGVRYTLGWNWVWKAYRSLNRKYRKSLKEIARAIISHKFFRYLDTLSELAIRVPLTQIAIPSARRVSRKPPKRIQNHHFHHSLLRFLVGRYHGLRKQKGPVPRVVRDCIQYLPESGLNDEATTKASFIVRLLFDSYDRGQVVSLEIWEEAGGGPHLAAVLLKKYLRDLPEPVFGEDMYAIIRKRPMLTSDPGHVEAVRLPELKPCVYILLSHYLHLMHEVHLCSASNRMDAHNLAVVLSPNLVTGTNPIRDVQMCLIPRVGGTGPTPGVPRSPLGSSSPLPSPRPSSPGFNYPGAGYRYGPGPSSPISPPGAGGFAQRYRNPFSPTPPTPTRATSSSSGLLSLAVPTFPNYNASNFPANPLSPTFVPSINHYWHKYNDDEHESSQHSSINRKQDDVGDDYQVVYTEVL</sequence>
<dbReference type="PANTHER" id="PTHR45808">
    <property type="entry name" value="RHO GTPASE-ACTIVATING PROTEIN 68F"/>
    <property type="match status" value="1"/>
</dbReference>
<dbReference type="GO" id="GO:0005096">
    <property type="term" value="F:GTPase activator activity"/>
    <property type="evidence" value="ECO:0007669"/>
    <property type="project" value="TreeGrafter"/>
</dbReference>
<organism evidence="3 4">
    <name type="scientific">Tetrapyrgos nigripes</name>
    <dbReference type="NCBI Taxonomy" id="182062"/>
    <lineage>
        <taxon>Eukaryota</taxon>
        <taxon>Fungi</taxon>
        <taxon>Dikarya</taxon>
        <taxon>Basidiomycota</taxon>
        <taxon>Agaricomycotina</taxon>
        <taxon>Agaricomycetes</taxon>
        <taxon>Agaricomycetidae</taxon>
        <taxon>Agaricales</taxon>
        <taxon>Marasmiineae</taxon>
        <taxon>Marasmiaceae</taxon>
        <taxon>Tetrapyrgos</taxon>
    </lineage>
</organism>
<dbReference type="EMBL" id="JAACJM010000100">
    <property type="protein sequence ID" value="KAF5346657.1"/>
    <property type="molecule type" value="Genomic_DNA"/>
</dbReference>
<dbReference type="GO" id="GO:0007264">
    <property type="term" value="P:small GTPase-mediated signal transduction"/>
    <property type="evidence" value="ECO:0007669"/>
    <property type="project" value="TreeGrafter"/>
</dbReference>
<keyword evidence="4" id="KW-1185">Reference proteome</keyword>
<dbReference type="InterPro" id="IPR008936">
    <property type="entry name" value="Rho_GTPase_activation_prot"/>
</dbReference>
<dbReference type="Pfam" id="PF00620">
    <property type="entry name" value="RhoGAP"/>
    <property type="match status" value="1"/>
</dbReference>
<dbReference type="CDD" id="cd00159">
    <property type="entry name" value="RhoGAP"/>
    <property type="match status" value="1"/>
</dbReference>
<name>A0A8H5CU30_9AGAR</name>
<proteinExistence type="predicted"/>
<dbReference type="SMART" id="SM00324">
    <property type="entry name" value="RhoGAP"/>
    <property type="match status" value="1"/>
</dbReference>
<evidence type="ECO:0000256" key="1">
    <source>
        <dbReference type="SAM" id="MobiDB-lite"/>
    </source>
</evidence>
<accession>A0A8H5CU30</accession>
<dbReference type="Gene3D" id="1.10.555.10">
    <property type="entry name" value="Rho GTPase activation protein"/>
    <property type="match status" value="1"/>
</dbReference>
<evidence type="ECO:0000313" key="4">
    <source>
        <dbReference type="Proteomes" id="UP000559256"/>
    </source>
</evidence>
<dbReference type="PANTHER" id="PTHR45808:SF2">
    <property type="entry name" value="RHO GTPASE-ACTIVATING PROTEIN 68F"/>
    <property type="match status" value="1"/>
</dbReference>
<dbReference type="InterPro" id="IPR000198">
    <property type="entry name" value="RhoGAP_dom"/>
</dbReference>
<feature type="domain" description="Rho-GAP" evidence="2">
    <location>
        <begin position="183"/>
        <end position="382"/>
    </location>
</feature>
<feature type="compositionally biased region" description="Low complexity" evidence="1">
    <location>
        <begin position="370"/>
        <end position="380"/>
    </location>
</feature>
<feature type="region of interest" description="Disordered" evidence="1">
    <location>
        <begin position="364"/>
        <end position="439"/>
    </location>
</feature>
<reference evidence="3 4" key="1">
    <citation type="journal article" date="2020" name="ISME J.">
        <title>Uncovering the hidden diversity of litter-decomposition mechanisms in mushroom-forming fungi.</title>
        <authorList>
            <person name="Floudas D."/>
            <person name="Bentzer J."/>
            <person name="Ahren D."/>
            <person name="Johansson T."/>
            <person name="Persson P."/>
            <person name="Tunlid A."/>
        </authorList>
    </citation>
    <scope>NUCLEOTIDE SEQUENCE [LARGE SCALE GENOMIC DNA]</scope>
    <source>
        <strain evidence="3 4">CBS 291.85</strain>
    </source>
</reference>
<feature type="compositionally biased region" description="Low complexity" evidence="1">
    <location>
        <begin position="388"/>
        <end position="403"/>
    </location>
</feature>